<dbReference type="InterPro" id="IPR021827">
    <property type="entry name" value="Nup186/Nup192/Nup205"/>
</dbReference>
<dbReference type="PANTHER" id="PTHR31344">
    <property type="entry name" value="NUCLEAR PORE COMPLEX PROTEIN NUP205"/>
    <property type="match status" value="1"/>
</dbReference>
<evidence type="ECO:0000313" key="4">
    <source>
        <dbReference type="EMBL" id="MQM20763.1"/>
    </source>
</evidence>
<dbReference type="PROSITE" id="PS51840">
    <property type="entry name" value="C2_NT"/>
    <property type="match status" value="1"/>
</dbReference>
<evidence type="ECO:0000256" key="1">
    <source>
        <dbReference type="SAM" id="Coils"/>
    </source>
</evidence>
<dbReference type="PANTHER" id="PTHR31344:SF15">
    <property type="entry name" value="EEIG1_EHBP1 PROTEIN AMINO-TERMINAL DOMAIN PROTEIN"/>
    <property type="match status" value="1"/>
</dbReference>
<feature type="region of interest" description="Disordered" evidence="2">
    <location>
        <begin position="701"/>
        <end position="726"/>
    </location>
</feature>
<dbReference type="InterPro" id="IPR019448">
    <property type="entry name" value="NT-C2"/>
</dbReference>
<feature type="region of interest" description="Disordered" evidence="2">
    <location>
        <begin position="918"/>
        <end position="939"/>
    </location>
</feature>
<feature type="coiled-coil region" evidence="1">
    <location>
        <begin position="582"/>
        <end position="609"/>
    </location>
</feature>
<reference evidence="4" key="1">
    <citation type="submission" date="2017-07" db="EMBL/GenBank/DDBJ databases">
        <title>Taro Niue Genome Assembly and Annotation.</title>
        <authorList>
            <person name="Atibalentja N."/>
            <person name="Keating K."/>
            <person name="Fields C.J."/>
        </authorList>
    </citation>
    <scope>NUCLEOTIDE SEQUENCE</scope>
    <source>
        <strain evidence="4">Niue_2</strain>
        <tissue evidence="4">Leaf</tissue>
    </source>
</reference>
<evidence type="ECO:0000256" key="2">
    <source>
        <dbReference type="SAM" id="MobiDB-lite"/>
    </source>
</evidence>
<dbReference type="OrthoDB" id="20172at2759"/>
<feature type="compositionally biased region" description="Basic and acidic residues" evidence="2">
    <location>
        <begin position="925"/>
        <end position="937"/>
    </location>
</feature>
<gene>
    <name evidence="4" type="ORF">Taro_053791</name>
</gene>
<evidence type="ECO:0000259" key="3">
    <source>
        <dbReference type="PROSITE" id="PS51840"/>
    </source>
</evidence>
<sequence>MVLGLRSKSRKAAAFQVDYTVHVQELRPWPPSQSLRTLRSVVLQWENGERNSGSGSPVVPSLADGKIVFNESFKLQVTLLKEAPVKGNDSGTFQKNVLELNLYEPRREKTVKGQHLGSAAVDLAEHGIINEAVNLSIPVNCKRSFRNTALPVLFLKIQPFEKAYHSSSSRESLSKEVSLDKDGRESISALMNEEYAEEAEIASFTDDDISSSHSSLTHTASAFESNADSPEEQQHNEDDSTLNFKQDAALGNVWYRNDYSVVHQTESSCGSRSIELYHVPENSENGGRSIAKSPQRNLMPITRKPNAAGIYNSLPSKTSEHIEQEVNCRESESSTNYCQVQGVPLGATDDLAEPSRTVSHFRSKYSISSTLNKVGYSIYSSSEEVKSNIVTIARTDLNPDDDVSLKINKNLIENDLSGNSAHEELLERTRDKSLPEYAAEKVNQNNSVEIKCSNDNSNGLPPSVQASNLERSTVNQQFAISQKASEKEVNANTPVYGTFSQTKVGSFTSEKLKNMMSVQLPLSMVESDLSNTNDHFTEEVKETEILEDAHHGSRTFNMVAGTDNQGGTGRSSDKHIPRNIENSYSDDKIEELEHRVAMLEAELREAAAIEISLYSFLAEHGSSGQKVHAPARRLSRLYSHASKLSHERRASAARSAVSGLVLVAKACGNDVPRLTFWLSNLVVLRAIVSQGTDSSDLQISAGCHPESDGTTGSGIQKSSSPLRWSPASKRENKHLFVAENHDWENPTIFISALERVEAWIFSRIIESVWWQTLTPYMQSTNENGKPKTSVNMKKGYGRKPTAANQQQANFSTDLWKKAFKDACERLCPVRAGGHECGCLPLLPRLIMEQCVARLDVAMFNAILRESIDEIPTDPVSDPISDSKVLPIPASKSSFGAGAQLKNAIGNWSRWLTDLFGIDGDDDSPEHENEQDGDRHETSTSFKPFHLLNAFSDLLMLPKDMLLDESIRKEVCPTFNASIIKRILNSFEPDEFCPDPIPDAVFRALDSEDALENGEEVIRNFPCNASPIVYSPPSVASVMPEIGDVLNQHPLRRSSSSVLRKCHTSDDELEELDSPLALIIMDKSVVETPKFKGGADVIRYQLLREVWRDDD</sequence>
<feature type="region of interest" description="Disordered" evidence="2">
    <location>
        <begin position="556"/>
        <end position="582"/>
    </location>
</feature>
<accession>A0A843XNL5</accession>
<organism evidence="4 5">
    <name type="scientific">Colocasia esculenta</name>
    <name type="common">Wild taro</name>
    <name type="synonym">Arum esculentum</name>
    <dbReference type="NCBI Taxonomy" id="4460"/>
    <lineage>
        <taxon>Eukaryota</taxon>
        <taxon>Viridiplantae</taxon>
        <taxon>Streptophyta</taxon>
        <taxon>Embryophyta</taxon>
        <taxon>Tracheophyta</taxon>
        <taxon>Spermatophyta</taxon>
        <taxon>Magnoliopsida</taxon>
        <taxon>Liliopsida</taxon>
        <taxon>Araceae</taxon>
        <taxon>Aroideae</taxon>
        <taxon>Colocasieae</taxon>
        <taxon>Colocasia</taxon>
    </lineage>
</organism>
<feature type="compositionally biased region" description="Polar residues" evidence="2">
    <location>
        <begin position="708"/>
        <end position="722"/>
    </location>
</feature>
<comment type="caution">
    <text evidence="4">The sequence shown here is derived from an EMBL/GenBank/DDBJ whole genome shotgun (WGS) entry which is preliminary data.</text>
</comment>
<feature type="domain" description="C2 NT-type" evidence="3">
    <location>
        <begin position="7"/>
        <end position="161"/>
    </location>
</feature>
<keyword evidence="5" id="KW-1185">Reference proteome</keyword>
<dbReference type="EMBL" id="NMUH01010157">
    <property type="protein sequence ID" value="MQM20763.1"/>
    <property type="molecule type" value="Genomic_DNA"/>
</dbReference>
<evidence type="ECO:0000313" key="5">
    <source>
        <dbReference type="Proteomes" id="UP000652761"/>
    </source>
</evidence>
<feature type="compositionally biased region" description="Low complexity" evidence="2">
    <location>
        <begin position="211"/>
        <end position="223"/>
    </location>
</feature>
<dbReference type="AlphaFoldDB" id="A0A843XNL5"/>
<keyword evidence="1" id="KW-0175">Coiled coil</keyword>
<feature type="region of interest" description="Disordered" evidence="2">
    <location>
        <begin position="207"/>
        <end position="242"/>
    </location>
</feature>
<dbReference type="Pfam" id="PF10358">
    <property type="entry name" value="NT-C2"/>
    <property type="match status" value="1"/>
</dbReference>
<dbReference type="Proteomes" id="UP000652761">
    <property type="component" value="Unassembled WGS sequence"/>
</dbReference>
<name>A0A843XNL5_COLES</name>
<protein>
    <recommendedName>
        <fullName evidence="3">C2 NT-type domain-containing protein</fullName>
    </recommendedName>
</protein>
<proteinExistence type="predicted"/>
<dbReference type="GO" id="GO:0005643">
    <property type="term" value="C:nuclear pore"/>
    <property type="evidence" value="ECO:0007669"/>
    <property type="project" value="InterPro"/>
</dbReference>